<dbReference type="PRINTS" id="PR00727">
    <property type="entry name" value="LEADERPTASE"/>
</dbReference>
<dbReference type="GO" id="GO:0009003">
    <property type="term" value="F:signal peptidase activity"/>
    <property type="evidence" value="ECO:0007669"/>
    <property type="project" value="UniProtKB-EC"/>
</dbReference>
<dbReference type="EMBL" id="AEDD01000016">
    <property type="protein sequence ID" value="EFM08516.1"/>
    <property type="molecule type" value="Genomic_DNA"/>
</dbReference>
<dbReference type="PANTHER" id="PTHR43390:SF1">
    <property type="entry name" value="CHLOROPLAST PROCESSING PEPTIDASE"/>
    <property type="match status" value="1"/>
</dbReference>
<dbReference type="NCBIfam" id="TIGR02227">
    <property type="entry name" value="sigpep_I_bact"/>
    <property type="match status" value="1"/>
</dbReference>
<dbReference type="InterPro" id="IPR019757">
    <property type="entry name" value="Pept_S26A_signal_pept_1_Lys-AS"/>
</dbReference>
<evidence type="ECO:0000256" key="6">
    <source>
        <dbReference type="PIRSR" id="PIRSR600223-1"/>
    </source>
</evidence>
<evidence type="ECO:0000313" key="10">
    <source>
        <dbReference type="Proteomes" id="UP000005387"/>
    </source>
</evidence>
<dbReference type="GO" id="GO:0006465">
    <property type="term" value="P:signal peptide processing"/>
    <property type="evidence" value="ECO:0007669"/>
    <property type="project" value="InterPro"/>
</dbReference>
<dbReference type="Proteomes" id="UP000005387">
    <property type="component" value="Unassembled WGS sequence"/>
</dbReference>
<dbReference type="PROSITE" id="PS00761">
    <property type="entry name" value="SPASE_I_3"/>
    <property type="match status" value="1"/>
</dbReference>
<dbReference type="CDD" id="cd06530">
    <property type="entry name" value="S26_SPase_I"/>
    <property type="match status" value="1"/>
</dbReference>
<proteinExistence type="inferred from homology"/>
<dbReference type="InterPro" id="IPR036286">
    <property type="entry name" value="LexA/Signal_pep-like_sf"/>
</dbReference>
<dbReference type="PROSITE" id="PS00760">
    <property type="entry name" value="SPASE_I_2"/>
    <property type="match status" value="1"/>
</dbReference>
<comment type="catalytic activity">
    <reaction evidence="1 7">
        <text>Cleavage of hydrophobic, N-terminal signal or leader sequences from secreted and periplasmic proteins.</text>
        <dbReference type="EC" id="3.4.21.89"/>
    </reaction>
</comment>
<reference evidence="9 10" key="1">
    <citation type="submission" date="2010-07" db="EMBL/GenBank/DDBJ databases">
        <title>The draft genome of Paenibacillus curdlanolyticus YK9.</title>
        <authorList>
            <consortium name="US DOE Joint Genome Institute (JGI-PGF)"/>
            <person name="Lucas S."/>
            <person name="Copeland A."/>
            <person name="Lapidus A."/>
            <person name="Cheng J.-F."/>
            <person name="Bruce D."/>
            <person name="Goodwin L."/>
            <person name="Pitluck S."/>
            <person name="Land M.L."/>
            <person name="Hauser L."/>
            <person name="Chang Y.-J."/>
            <person name="Jeffries C."/>
            <person name="Anderson I.J."/>
            <person name="Johnson E."/>
            <person name="Loganathan U."/>
            <person name="Mulhopadhyay B."/>
            <person name="Kyrpides N."/>
            <person name="Woyke T.J."/>
        </authorList>
    </citation>
    <scope>NUCLEOTIDE SEQUENCE [LARGE SCALE GENOMIC DNA]</scope>
    <source>
        <strain evidence="9 10">YK9</strain>
    </source>
</reference>
<evidence type="ECO:0000256" key="2">
    <source>
        <dbReference type="ARBA" id="ARBA00004401"/>
    </source>
</evidence>
<gene>
    <name evidence="9" type="ORF">PaecuDRAFT_4707</name>
</gene>
<dbReference type="AlphaFoldDB" id="E0IGB4"/>
<keyword evidence="5 7" id="KW-0378">Hydrolase</keyword>
<feature type="active site" evidence="6">
    <location>
        <position position="51"/>
    </location>
</feature>
<dbReference type="STRING" id="717606.PaecuDRAFT_4707"/>
<dbReference type="EC" id="3.4.21.89" evidence="4 7"/>
<protein>
    <recommendedName>
        <fullName evidence="4 7">Signal peptidase I</fullName>
        <ecNumber evidence="4 7">3.4.21.89</ecNumber>
    </recommendedName>
</protein>
<dbReference type="GO" id="GO:0005886">
    <property type="term" value="C:plasma membrane"/>
    <property type="evidence" value="ECO:0007669"/>
    <property type="project" value="UniProtKB-SubCell"/>
</dbReference>
<comment type="subcellular location">
    <subcellularLocation>
        <location evidence="2">Cell membrane</location>
        <topology evidence="2">Single-pass type II membrane protein</topology>
    </subcellularLocation>
    <subcellularLocation>
        <location evidence="7">Membrane</location>
        <topology evidence="7">Single-pass type II membrane protein</topology>
    </subcellularLocation>
</comment>
<organism evidence="9 10">
    <name type="scientific">Paenibacillus curdlanolyticus YK9</name>
    <dbReference type="NCBI Taxonomy" id="717606"/>
    <lineage>
        <taxon>Bacteria</taxon>
        <taxon>Bacillati</taxon>
        <taxon>Bacillota</taxon>
        <taxon>Bacilli</taxon>
        <taxon>Bacillales</taxon>
        <taxon>Paenibacillaceae</taxon>
        <taxon>Paenibacillus</taxon>
    </lineage>
</organism>
<evidence type="ECO:0000256" key="4">
    <source>
        <dbReference type="ARBA" id="ARBA00013208"/>
    </source>
</evidence>
<dbReference type="eggNOG" id="COG0681">
    <property type="taxonomic scope" value="Bacteria"/>
</dbReference>
<dbReference type="PANTHER" id="PTHR43390">
    <property type="entry name" value="SIGNAL PEPTIDASE I"/>
    <property type="match status" value="1"/>
</dbReference>
<dbReference type="Gene3D" id="2.10.109.10">
    <property type="entry name" value="Umud Fragment, subunit A"/>
    <property type="match status" value="1"/>
</dbReference>
<evidence type="ECO:0000313" key="9">
    <source>
        <dbReference type="EMBL" id="EFM08516.1"/>
    </source>
</evidence>
<evidence type="ECO:0000256" key="1">
    <source>
        <dbReference type="ARBA" id="ARBA00000677"/>
    </source>
</evidence>
<evidence type="ECO:0000256" key="7">
    <source>
        <dbReference type="RuleBase" id="RU362042"/>
    </source>
</evidence>
<dbReference type="Pfam" id="PF10502">
    <property type="entry name" value="Peptidase_S26"/>
    <property type="match status" value="1"/>
</dbReference>
<name>E0IGB4_9BACL</name>
<keyword evidence="7" id="KW-0645">Protease</keyword>
<dbReference type="GO" id="GO:0004252">
    <property type="term" value="F:serine-type endopeptidase activity"/>
    <property type="evidence" value="ECO:0007669"/>
    <property type="project" value="InterPro"/>
</dbReference>
<evidence type="ECO:0000259" key="8">
    <source>
        <dbReference type="Pfam" id="PF10502"/>
    </source>
</evidence>
<dbReference type="InterPro" id="IPR000223">
    <property type="entry name" value="Pept_S26A_signal_pept_1"/>
</dbReference>
<evidence type="ECO:0000256" key="3">
    <source>
        <dbReference type="ARBA" id="ARBA00009370"/>
    </source>
</evidence>
<dbReference type="RefSeq" id="WP_006040685.1">
    <property type="nucleotide sequence ID" value="NZ_AEDD01000016.1"/>
</dbReference>
<evidence type="ECO:0000256" key="5">
    <source>
        <dbReference type="ARBA" id="ARBA00022801"/>
    </source>
</evidence>
<comment type="similarity">
    <text evidence="3 7">Belongs to the peptidase S26 family.</text>
</comment>
<accession>E0IGB4</accession>
<dbReference type="SUPFAM" id="SSF51306">
    <property type="entry name" value="LexA/Signal peptidase"/>
    <property type="match status" value="1"/>
</dbReference>
<sequence>MELEPRHKSNRKKSRLLKEVRDWSTAIILAVVLSFFIQNYAFAQVKVFNISMQNTLVAGQRLFEDKITYHMSVPKRGDIVIIDDTREDRNLVKRVIGLPGETIDFRDGYVFINGVKLEEAYIKGSTLPDQQKVPYTIPANHVFVMGDNREHSEDSRAFGAVPYADIEGRVVLRIWPLSEFGGI</sequence>
<feature type="domain" description="Peptidase S26" evidence="8">
    <location>
        <begin position="21"/>
        <end position="175"/>
    </location>
</feature>
<keyword evidence="10" id="KW-1185">Reference proteome</keyword>
<dbReference type="InterPro" id="IPR019533">
    <property type="entry name" value="Peptidase_S26"/>
</dbReference>
<feature type="active site" evidence="6">
    <location>
        <position position="93"/>
    </location>
</feature>
<dbReference type="InterPro" id="IPR019758">
    <property type="entry name" value="Pept_S26A_signal_pept_1_CS"/>
</dbReference>